<dbReference type="RefSeq" id="WP_267765558.1">
    <property type="nucleotide sequence ID" value="NZ_JAPNKE010000001.1"/>
</dbReference>
<comment type="caution">
    <text evidence="2">The sequence shown here is derived from an EMBL/GenBank/DDBJ whole genome shotgun (WGS) entry which is preliminary data.</text>
</comment>
<name>A0A9X3EH87_9BACT</name>
<protein>
    <submittedName>
        <fullName evidence="2">DUF935 family protein</fullName>
    </submittedName>
</protein>
<gene>
    <name evidence="2" type="ORF">OV079_00170</name>
</gene>
<evidence type="ECO:0000313" key="3">
    <source>
        <dbReference type="Proteomes" id="UP001150924"/>
    </source>
</evidence>
<dbReference type="Proteomes" id="UP001150924">
    <property type="component" value="Unassembled WGS sequence"/>
</dbReference>
<proteinExistence type="predicted"/>
<evidence type="ECO:0000256" key="1">
    <source>
        <dbReference type="SAM" id="MobiDB-lite"/>
    </source>
</evidence>
<organism evidence="2 3">
    <name type="scientific">Nannocystis pusilla</name>
    <dbReference type="NCBI Taxonomy" id="889268"/>
    <lineage>
        <taxon>Bacteria</taxon>
        <taxon>Pseudomonadati</taxon>
        <taxon>Myxococcota</taxon>
        <taxon>Polyangia</taxon>
        <taxon>Nannocystales</taxon>
        <taxon>Nannocystaceae</taxon>
        <taxon>Nannocystis</taxon>
    </lineage>
</organism>
<feature type="region of interest" description="Disordered" evidence="1">
    <location>
        <begin position="1"/>
        <end position="31"/>
    </location>
</feature>
<sequence length="86" mass="9429">MPTPGLTDHRGKPVSTKDLGIEKARPGRRGARPWAHLGVATGMTPTKLAGIFKKADEGDALDLLTLAHEIERRDAHVRAQRRGSRR</sequence>
<dbReference type="AlphaFoldDB" id="A0A9X3EH87"/>
<dbReference type="EMBL" id="JAPNKE010000001">
    <property type="protein sequence ID" value="MCY1004007.1"/>
    <property type="molecule type" value="Genomic_DNA"/>
</dbReference>
<reference evidence="2" key="1">
    <citation type="submission" date="2022-11" db="EMBL/GenBank/DDBJ databases">
        <title>Minimal conservation of predation-associated metabolite biosynthetic gene clusters underscores biosynthetic potential of Myxococcota including descriptions for ten novel species: Archangium lansinium sp. nov., Myxococcus landrumus sp. nov., Nannocystis bai.</title>
        <authorList>
            <person name="Ahearne A."/>
            <person name="Stevens C."/>
            <person name="Phillips K."/>
        </authorList>
    </citation>
    <scope>NUCLEOTIDE SEQUENCE</scope>
    <source>
        <strain evidence="2">Na p29</strain>
    </source>
</reference>
<accession>A0A9X3EH87</accession>
<evidence type="ECO:0000313" key="2">
    <source>
        <dbReference type="EMBL" id="MCY1004007.1"/>
    </source>
</evidence>
<keyword evidence="3" id="KW-1185">Reference proteome</keyword>